<name>A0A1T4M0R8_9FIRM</name>
<sequence>MQVSLECVPCYLRQVLNAMQHGEIPAEEQGKILDQILLEIPQLDKTATPALNSSLLLHRLQEMAGVGDLFQEAKEKSNEQALALLPLLREMVSEADWPLELAVKLAVAGNIVDLGILQDYDLEASIRQVLHEPFTIYHLPALAQDLRTARKVLIIGDNSGEIIFDSLLVEQLLALDLEVTYSVKAGPILNDATREDAEAAGLPRLCRVIDTGNNFLGVVPERSGQEFLQAMAEADVVISKGQANYESLEGTELAGEKTYFLLKAKCPLVAAHLGVELGDLVLKKNDLRR</sequence>
<gene>
    <name evidence="2" type="ORF">SAMN02745885_00375</name>
</gene>
<reference evidence="3" key="1">
    <citation type="submission" date="2017-02" db="EMBL/GenBank/DDBJ databases">
        <authorList>
            <person name="Varghese N."/>
            <person name="Submissions S."/>
        </authorList>
    </citation>
    <scope>NUCLEOTIDE SEQUENCE [LARGE SCALE GENOMIC DNA]</scope>
    <source>
        <strain evidence="3">DSM 16521</strain>
    </source>
</reference>
<dbReference type="SUPFAM" id="SSF111321">
    <property type="entry name" value="AF1104-like"/>
    <property type="match status" value="1"/>
</dbReference>
<proteinExistence type="predicted"/>
<evidence type="ECO:0000313" key="3">
    <source>
        <dbReference type="Proteomes" id="UP000189933"/>
    </source>
</evidence>
<organism evidence="2 3">
    <name type="scientific">Carboxydocella sporoproducens DSM 16521</name>
    <dbReference type="NCBI Taxonomy" id="1121270"/>
    <lineage>
        <taxon>Bacteria</taxon>
        <taxon>Bacillati</taxon>
        <taxon>Bacillota</taxon>
        <taxon>Clostridia</taxon>
        <taxon>Eubacteriales</taxon>
        <taxon>Clostridiales Family XVI. Incertae Sedis</taxon>
        <taxon>Carboxydocella</taxon>
    </lineage>
</organism>
<evidence type="ECO:0000313" key="2">
    <source>
        <dbReference type="EMBL" id="SJZ60600.1"/>
    </source>
</evidence>
<feature type="domain" description="Damage-control phosphatase ARMT1-like metal-binding" evidence="1">
    <location>
        <begin position="5"/>
        <end position="281"/>
    </location>
</feature>
<dbReference type="PIRSF" id="PIRSF006593">
    <property type="entry name" value="UCP006593"/>
    <property type="match status" value="1"/>
</dbReference>
<dbReference type="InterPro" id="IPR036075">
    <property type="entry name" value="ARMT-1-like_metal-bd_sf"/>
</dbReference>
<dbReference type="RefSeq" id="WP_078664528.1">
    <property type="nucleotide sequence ID" value="NZ_FUXM01000003.1"/>
</dbReference>
<dbReference type="Proteomes" id="UP000189933">
    <property type="component" value="Unassembled WGS sequence"/>
</dbReference>
<dbReference type="AlphaFoldDB" id="A0A1T4M0R8"/>
<dbReference type="Pfam" id="PF01937">
    <property type="entry name" value="ARMT1-like_dom"/>
    <property type="match status" value="1"/>
</dbReference>
<accession>A0A1T4M0R8</accession>
<evidence type="ECO:0000259" key="1">
    <source>
        <dbReference type="Pfam" id="PF01937"/>
    </source>
</evidence>
<dbReference type="Gene3D" id="3.40.50.10880">
    <property type="entry name" value="Uncharacterised protein PF01937, DUF89, domain 3"/>
    <property type="match status" value="1"/>
</dbReference>
<dbReference type="Gene3D" id="1.10.285.20">
    <property type="entry name" value="Uncharacterised protein PF01937, DUF89, domain 2"/>
    <property type="match status" value="1"/>
</dbReference>
<dbReference type="InterPro" id="IPR002791">
    <property type="entry name" value="ARMT1-like_metal-bd"/>
</dbReference>
<dbReference type="InterPro" id="IPR014444">
    <property type="entry name" value="PH1575-like"/>
</dbReference>
<keyword evidence="3" id="KW-1185">Reference proteome</keyword>
<dbReference type="EMBL" id="FUXM01000003">
    <property type="protein sequence ID" value="SJZ60600.1"/>
    <property type="molecule type" value="Genomic_DNA"/>
</dbReference>
<protein>
    <recommendedName>
        <fullName evidence="1">Damage-control phosphatase ARMT1-like metal-binding domain-containing protein</fullName>
    </recommendedName>
</protein>
<dbReference type="OrthoDB" id="9796465at2"/>